<accession>B4NHC5</accession>
<dbReference type="Proteomes" id="UP000007798">
    <property type="component" value="Unassembled WGS sequence"/>
</dbReference>
<keyword evidence="1" id="KW-0472">Membrane</keyword>
<sequence>MCAKFVCVVLVASFVCGALALPSQDNSEKDLVNMLNKLDNEDSVSLFGGLRIDRTETGRSFGASKAVESFEDRAERYLETHELNLSFSGDEQDENTENVYSGRAMEESRSKRMKKMLLPLLLALKLKKAVVIKVLFTIIKFISLKALAISFLALILAGATFFKDLLAKKKDHITTAYITGSPLNADIVHSDWSRNGQAAAADLAYNHYGLAQPF</sequence>
<dbReference type="EMBL" id="CH964272">
    <property type="protein sequence ID" value="EDW84601.1"/>
    <property type="molecule type" value="Genomic_DNA"/>
</dbReference>
<dbReference type="KEGG" id="dwi:6650045"/>
<proteinExistence type="predicted"/>
<reference evidence="3 4" key="1">
    <citation type="journal article" date="2007" name="Nature">
        <title>Evolution of genes and genomes on the Drosophila phylogeny.</title>
        <authorList>
            <consortium name="Drosophila 12 Genomes Consortium"/>
            <person name="Clark A.G."/>
            <person name="Eisen M.B."/>
            <person name="Smith D.R."/>
            <person name="Bergman C.M."/>
            <person name="Oliver B."/>
            <person name="Markow T.A."/>
            <person name="Kaufman T.C."/>
            <person name="Kellis M."/>
            <person name="Gelbart W."/>
            <person name="Iyer V.N."/>
            <person name="Pollard D.A."/>
            <person name="Sackton T.B."/>
            <person name="Larracuente A.M."/>
            <person name="Singh N.D."/>
            <person name="Abad J.P."/>
            <person name="Abt D.N."/>
            <person name="Adryan B."/>
            <person name="Aguade M."/>
            <person name="Akashi H."/>
            <person name="Anderson W.W."/>
            <person name="Aquadro C.F."/>
            <person name="Ardell D.H."/>
            <person name="Arguello R."/>
            <person name="Artieri C.G."/>
            <person name="Barbash D.A."/>
            <person name="Barker D."/>
            <person name="Barsanti P."/>
            <person name="Batterham P."/>
            <person name="Batzoglou S."/>
            <person name="Begun D."/>
            <person name="Bhutkar A."/>
            <person name="Blanco E."/>
            <person name="Bosak S.A."/>
            <person name="Bradley R.K."/>
            <person name="Brand A.D."/>
            <person name="Brent M.R."/>
            <person name="Brooks A.N."/>
            <person name="Brown R.H."/>
            <person name="Butlin R.K."/>
            <person name="Caggese C."/>
            <person name="Calvi B.R."/>
            <person name="Bernardo de Carvalho A."/>
            <person name="Caspi A."/>
            <person name="Castrezana S."/>
            <person name="Celniker S.E."/>
            <person name="Chang J.L."/>
            <person name="Chapple C."/>
            <person name="Chatterji S."/>
            <person name="Chinwalla A."/>
            <person name="Civetta A."/>
            <person name="Clifton S.W."/>
            <person name="Comeron J.M."/>
            <person name="Costello J.C."/>
            <person name="Coyne J.A."/>
            <person name="Daub J."/>
            <person name="David R.G."/>
            <person name="Delcher A.L."/>
            <person name="Delehaunty K."/>
            <person name="Do C.B."/>
            <person name="Ebling H."/>
            <person name="Edwards K."/>
            <person name="Eickbush T."/>
            <person name="Evans J.D."/>
            <person name="Filipski A."/>
            <person name="Findeiss S."/>
            <person name="Freyhult E."/>
            <person name="Fulton L."/>
            <person name="Fulton R."/>
            <person name="Garcia A.C."/>
            <person name="Gardiner A."/>
            <person name="Garfield D.A."/>
            <person name="Garvin B.E."/>
            <person name="Gibson G."/>
            <person name="Gilbert D."/>
            <person name="Gnerre S."/>
            <person name="Godfrey J."/>
            <person name="Good R."/>
            <person name="Gotea V."/>
            <person name="Gravely B."/>
            <person name="Greenberg A.J."/>
            <person name="Griffiths-Jones S."/>
            <person name="Gross S."/>
            <person name="Guigo R."/>
            <person name="Gustafson E.A."/>
            <person name="Haerty W."/>
            <person name="Hahn M.W."/>
            <person name="Halligan D.L."/>
            <person name="Halpern A.L."/>
            <person name="Halter G.M."/>
            <person name="Han M.V."/>
            <person name="Heger A."/>
            <person name="Hillier L."/>
            <person name="Hinrichs A.S."/>
            <person name="Holmes I."/>
            <person name="Hoskins R.A."/>
            <person name="Hubisz M.J."/>
            <person name="Hultmark D."/>
            <person name="Huntley M.A."/>
            <person name="Jaffe D.B."/>
            <person name="Jagadeeshan S."/>
            <person name="Jeck W.R."/>
            <person name="Johnson J."/>
            <person name="Jones C.D."/>
            <person name="Jordan W.C."/>
            <person name="Karpen G.H."/>
            <person name="Kataoka E."/>
            <person name="Keightley P.D."/>
            <person name="Kheradpour P."/>
            <person name="Kirkness E.F."/>
            <person name="Koerich L.B."/>
            <person name="Kristiansen K."/>
            <person name="Kudrna D."/>
            <person name="Kulathinal R.J."/>
            <person name="Kumar S."/>
            <person name="Kwok R."/>
            <person name="Lander E."/>
            <person name="Langley C.H."/>
            <person name="Lapoint R."/>
            <person name="Lazzaro B.P."/>
            <person name="Lee S.J."/>
            <person name="Levesque L."/>
            <person name="Li R."/>
            <person name="Lin C.F."/>
            <person name="Lin M.F."/>
            <person name="Lindblad-Toh K."/>
            <person name="Llopart A."/>
            <person name="Long M."/>
            <person name="Low L."/>
            <person name="Lozovsky E."/>
            <person name="Lu J."/>
            <person name="Luo M."/>
            <person name="Machado C.A."/>
            <person name="Makalowski W."/>
            <person name="Marzo M."/>
            <person name="Matsuda M."/>
            <person name="Matzkin L."/>
            <person name="McAllister B."/>
            <person name="McBride C.S."/>
            <person name="McKernan B."/>
            <person name="McKernan K."/>
            <person name="Mendez-Lago M."/>
            <person name="Minx P."/>
            <person name="Mollenhauer M.U."/>
            <person name="Montooth K."/>
            <person name="Mount S.M."/>
            <person name="Mu X."/>
            <person name="Myers E."/>
            <person name="Negre B."/>
            <person name="Newfeld S."/>
            <person name="Nielsen R."/>
            <person name="Noor M.A."/>
            <person name="O'Grady P."/>
            <person name="Pachter L."/>
            <person name="Papaceit M."/>
            <person name="Parisi M.J."/>
            <person name="Parisi M."/>
            <person name="Parts L."/>
            <person name="Pedersen J.S."/>
            <person name="Pesole G."/>
            <person name="Phillippy A.M."/>
            <person name="Ponting C.P."/>
            <person name="Pop M."/>
            <person name="Porcelli D."/>
            <person name="Powell J.R."/>
            <person name="Prohaska S."/>
            <person name="Pruitt K."/>
            <person name="Puig M."/>
            <person name="Quesneville H."/>
            <person name="Ram K.R."/>
            <person name="Rand D."/>
            <person name="Rasmussen M.D."/>
            <person name="Reed L.K."/>
            <person name="Reenan R."/>
            <person name="Reily A."/>
            <person name="Remington K.A."/>
            <person name="Rieger T.T."/>
            <person name="Ritchie M.G."/>
            <person name="Robin C."/>
            <person name="Rogers Y.H."/>
            <person name="Rohde C."/>
            <person name="Rozas J."/>
            <person name="Rubenfield M.J."/>
            <person name="Ruiz A."/>
            <person name="Russo S."/>
            <person name="Salzberg S.L."/>
            <person name="Sanchez-Gracia A."/>
            <person name="Saranga D.J."/>
            <person name="Sato H."/>
            <person name="Schaeffer S.W."/>
            <person name="Schatz M.C."/>
            <person name="Schlenke T."/>
            <person name="Schwartz R."/>
            <person name="Segarra C."/>
            <person name="Singh R.S."/>
            <person name="Sirot L."/>
            <person name="Sirota M."/>
            <person name="Sisneros N.B."/>
            <person name="Smith C.D."/>
            <person name="Smith T.F."/>
            <person name="Spieth J."/>
            <person name="Stage D.E."/>
            <person name="Stark A."/>
            <person name="Stephan W."/>
            <person name="Strausberg R.L."/>
            <person name="Strempel S."/>
            <person name="Sturgill D."/>
            <person name="Sutton G."/>
            <person name="Sutton G.G."/>
            <person name="Tao W."/>
            <person name="Teichmann S."/>
            <person name="Tobari Y.N."/>
            <person name="Tomimura Y."/>
            <person name="Tsolas J.M."/>
            <person name="Valente V.L."/>
            <person name="Venter E."/>
            <person name="Venter J.C."/>
            <person name="Vicario S."/>
            <person name="Vieira F.G."/>
            <person name="Vilella A.J."/>
            <person name="Villasante A."/>
            <person name="Walenz B."/>
            <person name="Wang J."/>
            <person name="Wasserman M."/>
            <person name="Watts T."/>
            <person name="Wilson D."/>
            <person name="Wilson R.K."/>
            <person name="Wing R.A."/>
            <person name="Wolfner M.F."/>
            <person name="Wong A."/>
            <person name="Wong G.K."/>
            <person name="Wu C.I."/>
            <person name="Wu G."/>
            <person name="Yamamoto D."/>
            <person name="Yang H.P."/>
            <person name="Yang S.P."/>
            <person name="Yorke J.A."/>
            <person name="Yoshida K."/>
            <person name="Zdobnov E."/>
            <person name="Zhang P."/>
            <person name="Zhang Y."/>
            <person name="Zimin A.V."/>
            <person name="Baldwin J."/>
            <person name="Abdouelleil A."/>
            <person name="Abdulkadir J."/>
            <person name="Abebe A."/>
            <person name="Abera B."/>
            <person name="Abreu J."/>
            <person name="Acer S.C."/>
            <person name="Aftuck L."/>
            <person name="Alexander A."/>
            <person name="An P."/>
            <person name="Anderson E."/>
            <person name="Anderson S."/>
            <person name="Arachi H."/>
            <person name="Azer M."/>
            <person name="Bachantsang P."/>
            <person name="Barry A."/>
            <person name="Bayul T."/>
            <person name="Berlin A."/>
            <person name="Bessette D."/>
            <person name="Bloom T."/>
            <person name="Blye J."/>
            <person name="Boguslavskiy L."/>
            <person name="Bonnet C."/>
            <person name="Boukhgalter B."/>
            <person name="Bourzgui I."/>
            <person name="Brown A."/>
            <person name="Cahill P."/>
            <person name="Channer S."/>
            <person name="Cheshatsang Y."/>
            <person name="Chuda L."/>
            <person name="Citroen M."/>
            <person name="Collymore A."/>
            <person name="Cooke P."/>
            <person name="Costello M."/>
            <person name="D'Aco K."/>
            <person name="Daza R."/>
            <person name="De Haan G."/>
            <person name="DeGray S."/>
            <person name="DeMaso C."/>
            <person name="Dhargay N."/>
            <person name="Dooley K."/>
            <person name="Dooley E."/>
            <person name="Doricent M."/>
            <person name="Dorje P."/>
            <person name="Dorjee K."/>
            <person name="Dupes A."/>
            <person name="Elong R."/>
            <person name="Falk J."/>
            <person name="Farina A."/>
            <person name="Faro S."/>
            <person name="Ferguson D."/>
            <person name="Fisher S."/>
            <person name="Foley C.D."/>
            <person name="Franke A."/>
            <person name="Friedrich D."/>
            <person name="Gadbois L."/>
            <person name="Gearin G."/>
            <person name="Gearin C.R."/>
            <person name="Giannoukos G."/>
            <person name="Goode T."/>
            <person name="Graham J."/>
            <person name="Grandbois E."/>
            <person name="Grewal S."/>
            <person name="Gyaltsen K."/>
            <person name="Hafez N."/>
            <person name="Hagos B."/>
            <person name="Hall J."/>
            <person name="Henson C."/>
            <person name="Hollinger A."/>
            <person name="Honan T."/>
            <person name="Huard M.D."/>
            <person name="Hughes L."/>
            <person name="Hurhula B."/>
            <person name="Husby M.E."/>
            <person name="Kamat A."/>
            <person name="Kanga B."/>
            <person name="Kashin S."/>
            <person name="Khazanovich D."/>
            <person name="Kisner P."/>
            <person name="Lance K."/>
            <person name="Lara M."/>
            <person name="Lee W."/>
            <person name="Lennon N."/>
            <person name="Letendre F."/>
            <person name="LeVine R."/>
            <person name="Lipovsky A."/>
            <person name="Liu X."/>
            <person name="Liu J."/>
            <person name="Liu S."/>
            <person name="Lokyitsang T."/>
            <person name="Lokyitsang Y."/>
            <person name="Lubonja R."/>
            <person name="Lui A."/>
            <person name="MacDonald P."/>
            <person name="Magnisalis V."/>
            <person name="Maru K."/>
            <person name="Matthews C."/>
            <person name="McCusker W."/>
            <person name="McDonough S."/>
            <person name="Mehta T."/>
            <person name="Meldrim J."/>
            <person name="Meneus L."/>
            <person name="Mihai O."/>
            <person name="Mihalev A."/>
            <person name="Mihova T."/>
            <person name="Mittelman R."/>
            <person name="Mlenga V."/>
            <person name="Montmayeur A."/>
            <person name="Mulrain L."/>
            <person name="Navidi A."/>
            <person name="Naylor J."/>
            <person name="Negash T."/>
            <person name="Nguyen T."/>
            <person name="Nguyen N."/>
            <person name="Nicol R."/>
            <person name="Norbu C."/>
            <person name="Norbu N."/>
            <person name="Novod N."/>
            <person name="O'Neill B."/>
            <person name="Osman S."/>
            <person name="Markiewicz E."/>
            <person name="Oyono O.L."/>
            <person name="Patti C."/>
            <person name="Phunkhang P."/>
            <person name="Pierre F."/>
            <person name="Priest M."/>
            <person name="Raghuraman S."/>
            <person name="Rege F."/>
            <person name="Reyes R."/>
            <person name="Rise C."/>
            <person name="Rogov P."/>
            <person name="Ross K."/>
            <person name="Ryan E."/>
            <person name="Settipalli S."/>
            <person name="Shea T."/>
            <person name="Sherpa N."/>
            <person name="Shi L."/>
            <person name="Shih D."/>
            <person name="Sparrow T."/>
            <person name="Spaulding J."/>
            <person name="Stalker J."/>
            <person name="Stange-Thomann N."/>
            <person name="Stavropoulos S."/>
            <person name="Stone C."/>
            <person name="Strader C."/>
            <person name="Tesfaye S."/>
            <person name="Thomson T."/>
            <person name="Thoulutsang Y."/>
            <person name="Thoulutsang D."/>
            <person name="Topham K."/>
            <person name="Topping I."/>
            <person name="Tsamla T."/>
            <person name="Vassiliev H."/>
            <person name="Vo A."/>
            <person name="Wangchuk T."/>
            <person name="Wangdi T."/>
            <person name="Weiand M."/>
            <person name="Wilkinson J."/>
            <person name="Wilson A."/>
            <person name="Yadav S."/>
            <person name="Young G."/>
            <person name="Yu Q."/>
            <person name="Zembek L."/>
            <person name="Zhong D."/>
            <person name="Zimmer A."/>
            <person name="Zwirko Z."/>
            <person name="Jaffe D.B."/>
            <person name="Alvarez P."/>
            <person name="Brockman W."/>
            <person name="Butler J."/>
            <person name="Chin C."/>
            <person name="Gnerre S."/>
            <person name="Grabherr M."/>
            <person name="Kleber M."/>
            <person name="Mauceli E."/>
            <person name="MacCallum I."/>
        </authorList>
    </citation>
    <scope>NUCLEOTIDE SEQUENCE [LARGE SCALE GENOMIC DNA]</scope>
    <source>
        <strain evidence="4">Tucson 14030-0811.24</strain>
    </source>
</reference>
<feature type="signal peptide" evidence="2">
    <location>
        <begin position="1"/>
        <end position="20"/>
    </location>
</feature>
<keyword evidence="4" id="KW-1185">Reference proteome</keyword>
<dbReference type="OMA" id="YTGRAME"/>
<dbReference type="InterPro" id="IPR012464">
    <property type="entry name" value="DUF1676"/>
</dbReference>
<dbReference type="OrthoDB" id="7739044at2759"/>
<feature type="transmembrane region" description="Helical" evidence="1">
    <location>
        <begin position="141"/>
        <end position="162"/>
    </location>
</feature>
<dbReference type="PANTHER" id="PTHR21879">
    <property type="entry name" value="FI03362P-RELATED-RELATED"/>
    <property type="match status" value="1"/>
</dbReference>
<feature type="chain" id="PRO_5002819990" description="Osiris 15" evidence="2">
    <location>
        <begin position="21"/>
        <end position="214"/>
    </location>
</feature>
<dbReference type="InParanoid" id="B4NHC5"/>
<dbReference type="GO" id="GO:0010008">
    <property type="term" value="C:endosome membrane"/>
    <property type="evidence" value="ECO:0007669"/>
    <property type="project" value="EnsemblMetazoa"/>
</dbReference>
<keyword evidence="2" id="KW-0732">Signal</keyword>
<keyword evidence="1" id="KW-1133">Transmembrane helix</keyword>
<organism evidence="3 4">
    <name type="scientific">Drosophila willistoni</name>
    <name type="common">Fruit fly</name>
    <dbReference type="NCBI Taxonomy" id="7260"/>
    <lineage>
        <taxon>Eukaryota</taxon>
        <taxon>Metazoa</taxon>
        <taxon>Ecdysozoa</taxon>
        <taxon>Arthropoda</taxon>
        <taxon>Hexapoda</taxon>
        <taxon>Insecta</taxon>
        <taxon>Pterygota</taxon>
        <taxon>Neoptera</taxon>
        <taxon>Endopterygota</taxon>
        <taxon>Diptera</taxon>
        <taxon>Brachycera</taxon>
        <taxon>Muscomorpha</taxon>
        <taxon>Ephydroidea</taxon>
        <taxon>Drosophilidae</taxon>
        <taxon>Drosophila</taxon>
        <taxon>Sophophora</taxon>
    </lineage>
</organism>
<dbReference type="FunCoup" id="B4NHC5">
    <property type="interactions" value="39"/>
</dbReference>
<dbReference type="HOGENOM" id="CLU_1284509_0_0_1"/>
<dbReference type="PANTHER" id="PTHR21879:SF5">
    <property type="entry name" value="OSIRIS 15"/>
    <property type="match status" value="1"/>
</dbReference>
<dbReference type="Pfam" id="PF07898">
    <property type="entry name" value="DUF1676"/>
    <property type="match status" value="1"/>
</dbReference>
<evidence type="ECO:0000256" key="2">
    <source>
        <dbReference type="SAM" id="SignalP"/>
    </source>
</evidence>
<evidence type="ECO:0000313" key="3">
    <source>
        <dbReference type="EMBL" id="EDW84601.1"/>
    </source>
</evidence>
<dbReference type="PhylomeDB" id="B4NHC5"/>
<dbReference type="STRING" id="7260.B4NHC5"/>
<keyword evidence="1" id="KW-0812">Transmembrane</keyword>
<dbReference type="eggNOG" id="ENOG502SDB8">
    <property type="taxonomic scope" value="Eukaryota"/>
</dbReference>
<name>B4NHC5_DROWI</name>
<dbReference type="GO" id="GO:0007424">
    <property type="term" value="P:open tracheal system development"/>
    <property type="evidence" value="ECO:0007669"/>
    <property type="project" value="EnsemblMetazoa"/>
</dbReference>
<evidence type="ECO:0000313" key="4">
    <source>
        <dbReference type="Proteomes" id="UP000007798"/>
    </source>
</evidence>
<evidence type="ECO:0000256" key="1">
    <source>
        <dbReference type="SAM" id="Phobius"/>
    </source>
</evidence>
<evidence type="ECO:0008006" key="5">
    <source>
        <dbReference type="Google" id="ProtNLM"/>
    </source>
</evidence>
<protein>
    <recommendedName>
        <fullName evidence="5">Osiris 15</fullName>
    </recommendedName>
</protein>
<dbReference type="AlphaFoldDB" id="B4NHC5"/>
<gene>
    <name evidence="3" type="primary">Dwil\GK13045</name>
    <name evidence="3" type="ORF">Dwil_GK13045</name>
</gene>